<comment type="subcellular location">
    <subcellularLocation>
        <location evidence="3">Cytoplasm</location>
    </subcellularLocation>
</comment>
<dbReference type="PANTHER" id="PTHR45655">
    <property type="entry name" value="GUANYLATE CYCLASE SOLUBLE SUBUNIT BETA-2"/>
    <property type="match status" value="1"/>
</dbReference>
<evidence type="ECO:0000256" key="7">
    <source>
        <dbReference type="ARBA" id="ARBA00022723"/>
    </source>
</evidence>
<dbReference type="FunFam" id="3.30.70.1230:FF:000005">
    <property type="entry name" value="Guanylate cyclase soluble subunit beta-1"/>
    <property type="match status" value="1"/>
</dbReference>
<keyword evidence="9" id="KW-0408">Iron</keyword>
<dbReference type="PROSITE" id="PS00452">
    <property type="entry name" value="GUANYLATE_CYCLASE_1"/>
    <property type="match status" value="1"/>
</dbReference>
<protein>
    <recommendedName>
        <fullName evidence="14">Guanylate cyclase soluble subunit beta-1</fullName>
        <ecNumber evidence="4">4.6.1.2</ecNumber>
    </recommendedName>
    <alternativeName>
        <fullName evidence="15">Guanylate cyclase soluble subunit beta-3</fullName>
    </alternativeName>
    <alternativeName>
        <fullName evidence="16">Soluble guanylate cyclase small subunit</fullName>
    </alternativeName>
</protein>
<evidence type="ECO:0000256" key="18">
    <source>
        <dbReference type="RuleBase" id="RU000405"/>
    </source>
</evidence>
<feature type="coiled-coil region" evidence="19">
    <location>
        <begin position="287"/>
        <end position="314"/>
    </location>
</feature>
<dbReference type="Pfam" id="PF07701">
    <property type="entry name" value="HNOBA"/>
    <property type="match status" value="1"/>
</dbReference>
<evidence type="ECO:0000256" key="15">
    <source>
        <dbReference type="ARBA" id="ARBA00041698"/>
    </source>
</evidence>
<keyword evidence="19" id="KW-0175">Coiled coil</keyword>
<evidence type="ECO:0000256" key="9">
    <source>
        <dbReference type="ARBA" id="ARBA00023004"/>
    </source>
</evidence>
<evidence type="ECO:0000313" key="22">
    <source>
        <dbReference type="Proteomes" id="UP000694571"/>
    </source>
</evidence>
<dbReference type="GO" id="GO:0004383">
    <property type="term" value="F:guanylate cyclase activity"/>
    <property type="evidence" value="ECO:0007669"/>
    <property type="project" value="UniProtKB-EC"/>
</dbReference>
<accession>A0A8D1TR54</accession>
<evidence type="ECO:0000256" key="11">
    <source>
        <dbReference type="ARBA" id="ARBA00023239"/>
    </source>
</evidence>
<evidence type="ECO:0000256" key="1">
    <source>
        <dbReference type="ARBA" id="ARBA00001436"/>
    </source>
</evidence>
<comment type="cofactor">
    <cofactor evidence="2">
        <name>heme</name>
        <dbReference type="ChEBI" id="CHEBI:30413"/>
    </cofactor>
</comment>
<dbReference type="Proteomes" id="UP000694571">
    <property type="component" value="Unplaced"/>
</dbReference>
<dbReference type="InterPro" id="IPR024096">
    <property type="entry name" value="NO_sig/Golgi_transp_ligand-bd"/>
</dbReference>
<evidence type="ECO:0000256" key="19">
    <source>
        <dbReference type="SAM" id="Coils"/>
    </source>
</evidence>
<dbReference type="InterPro" id="IPR038158">
    <property type="entry name" value="H-NOX_domain_sf"/>
</dbReference>
<dbReference type="GO" id="GO:0035556">
    <property type="term" value="P:intracellular signal transduction"/>
    <property type="evidence" value="ECO:0007669"/>
    <property type="project" value="InterPro"/>
</dbReference>
<evidence type="ECO:0000256" key="3">
    <source>
        <dbReference type="ARBA" id="ARBA00004496"/>
    </source>
</evidence>
<evidence type="ECO:0000256" key="16">
    <source>
        <dbReference type="ARBA" id="ARBA00043208"/>
    </source>
</evidence>
<evidence type="ECO:0000256" key="10">
    <source>
        <dbReference type="ARBA" id="ARBA00023134"/>
    </source>
</evidence>
<evidence type="ECO:0000256" key="14">
    <source>
        <dbReference type="ARBA" id="ARBA00039698"/>
    </source>
</evidence>
<dbReference type="PANTHER" id="PTHR45655:SF2">
    <property type="entry name" value="GUANYLATE CYCLASE SOLUBLE SUBUNIT BETA-1"/>
    <property type="match status" value="1"/>
</dbReference>
<dbReference type="Pfam" id="PF00211">
    <property type="entry name" value="Guanylate_cyc"/>
    <property type="match status" value="1"/>
</dbReference>
<dbReference type="SMART" id="SM00044">
    <property type="entry name" value="CYCc"/>
    <property type="match status" value="1"/>
</dbReference>
<keyword evidence="6" id="KW-0349">Heme</keyword>
<dbReference type="GO" id="GO:0005829">
    <property type="term" value="C:cytosol"/>
    <property type="evidence" value="ECO:0007669"/>
    <property type="project" value="UniProtKB-ARBA"/>
</dbReference>
<name>A0A8D1TR54_PIG</name>
<comment type="function">
    <text evidence="13">Mediates responses to nitric oxide (NO) by catalyzing the biosynthesis of the signaling molecule cGMP.</text>
</comment>
<proteinExistence type="inferred from homology"/>
<keyword evidence="11 18" id="KW-0456">Lyase</keyword>
<dbReference type="InterPro" id="IPR001054">
    <property type="entry name" value="A/G_cyclase"/>
</dbReference>
<dbReference type="EC" id="4.6.1.2" evidence="4"/>
<evidence type="ECO:0000256" key="6">
    <source>
        <dbReference type="ARBA" id="ARBA00022617"/>
    </source>
</evidence>
<keyword evidence="10" id="KW-0342">GTP-binding</keyword>
<comment type="similarity">
    <text evidence="18">Belongs to the adenylyl cyclase class-4/guanylyl cyclase family.</text>
</comment>
<dbReference type="AlphaFoldDB" id="A0A8D1TR54"/>
<sequence>MFGKMFFVFCQESGYDTILRVLGSNVREFLQNLDALHDHLATIYPGMRAPSFRCTDAEKGKGLILHYYSEREGLQDIVIGIIKTVAQQIHGTEIDMKVIQQRNEECDHTQFLIEEKESKEEDFYEDLDRFEENGTQESRISPYTFCKAFPFHIIFDRDLVVTQCGNAIYRVLPQLQPGNCSLLSVFSLVRPHIDISFHGILSHINTVFVLRSKEGLLDVEKSECEDELTGTEISCLRLKGQMIYLPEADSILFLCSPRFMNISGMTRSNCWVKDLALPQAVGNVHMLQEQLLKKKSLEQELELLSSLLQLVFKEREREREREDRLLYSVLPPSVANELRHKRPVPAKRYDNVTILFSGIVGFNTFCSKHASGEGAMKIVNLLNDLYTRFDTLTDSRKNPFVYKVETVGDKYMTVSGLPEPCIHHARSICHLALDMMEIAGQVQVDGESVQITIGIHTGEVVTGVIGQRMPRYCLFGNTVNLTSRTETTGEKGKINVSEYTYRCLMTSENSDPQFHLEHRGPVSMKGKKEPMQVWFLSRKNTGTEETQQDDN</sequence>
<feature type="domain" description="Guanylate cyclase" evidence="20">
    <location>
        <begin position="353"/>
        <end position="486"/>
    </location>
</feature>
<dbReference type="InterPro" id="IPR018297">
    <property type="entry name" value="A/G_cyclase_CS"/>
</dbReference>
<dbReference type="SUPFAM" id="SSF111126">
    <property type="entry name" value="Ligand-binding domain in the NO signalling and Golgi transport"/>
    <property type="match status" value="1"/>
</dbReference>
<evidence type="ECO:0000256" key="8">
    <source>
        <dbReference type="ARBA" id="ARBA00022741"/>
    </source>
</evidence>
<dbReference type="Pfam" id="PF07700">
    <property type="entry name" value="HNOB"/>
    <property type="match status" value="1"/>
</dbReference>
<dbReference type="Ensembl" id="ENSSSCT00050105923.1">
    <property type="protein sequence ID" value="ENSSSCP00050046698.1"/>
    <property type="gene ID" value="ENSSSCG00050076871.1"/>
</dbReference>
<evidence type="ECO:0000259" key="20">
    <source>
        <dbReference type="PROSITE" id="PS50125"/>
    </source>
</evidence>
<dbReference type="InterPro" id="IPR011644">
    <property type="entry name" value="Heme_NO-bd"/>
</dbReference>
<dbReference type="Gene3D" id="6.10.250.780">
    <property type="match status" value="1"/>
</dbReference>
<comment type="catalytic activity">
    <reaction evidence="1">
        <text>GTP = 3',5'-cyclic GMP + diphosphate</text>
        <dbReference type="Rhea" id="RHEA:13665"/>
        <dbReference type="ChEBI" id="CHEBI:33019"/>
        <dbReference type="ChEBI" id="CHEBI:37565"/>
        <dbReference type="ChEBI" id="CHEBI:57746"/>
        <dbReference type="EC" id="4.6.1.2"/>
    </reaction>
</comment>
<keyword evidence="5" id="KW-0963">Cytoplasm</keyword>
<evidence type="ECO:0000256" key="12">
    <source>
        <dbReference type="ARBA" id="ARBA00023293"/>
    </source>
</evidence>
<keyword evidence="7" id="KW-0479">Metal-binding</keyword>
<keyword evidence="12" id="KW-0141">cGMP biosynthesis</keyword>
<dbReference type="InterPro" id="IPR042463">
    <property type="entry name" value="HNOB_dom_associated_sf"/>
</dbReference>
<evidence type="ECO:0000256" key="5">
    <source>
        <dbReference type="ARBA" id="ARBA00022490"/>
    </source>
</evidence>
<dbReference type="InterPro" id="IPR029787">
    <property type="entry name" value="Nucleotide_cyclase"/>
</dbReference>
<evidence type="ECO:0000256" key="4">
    <source>
        <dbReference type="ARBA" id="ARBA00012202"/>
    </source>
</evidence>
<evidence type="ECO:0000313" key="21">
    <source>
        <dbReference type="Ensembl" id="ENSSSCP00050046698.1"/>
    </source>
</evidence>
<dbReference type="FunFam" id="3.30.450.260:FF:000001">
    <property type="entry name" value="guanylate cyclase soluble subunit beta-1 isoform X1"/>
    <property type="match status" value="1"/>
</dbReference>
<reference evidence="21" key="1">
    <citation type="submission" date="2025-08" db="UniProtKB">
        <authorList>
            <consortium name="Ensembl"/>
        </authorList>
    </citation>
    <scope>IDENTIFICATION</scope>
</reference>
<dbReference type="SUPFAM" id="SSF55073">
    <property type="entry name" value="Nucleotide cyclase"/>
    <property type="match status" value="1"/>
</dbReference>
<dbReference type="Gene3D" id="3.90.1520.10">
    <property type="entry name" value="H-NOX domain"/>
    <property type="match status" value="1"/>
</dbReference>
<dbReference type="PROSITE" id="PS50125">
    <property type="entry name" value="GUANYLATE_CYCLASE_2"/>
    <property type="match status" value="1"/>
</dbReference>
<dbReference type="Gene3D" id="3.30.70.1230">
    <property type="entry name" value="Nucleotide cyclase"/>
    <property type="match status" value="1"/>
</dbReference>
<dbReference type="Gene3D" id="3.30.450.260">
    <property type="entry name" value="Haem NO binding associated domain"/>
    <property type="match status" value="1"/>
</dbReference>
<dbReference type="CDD" id="cd07302">
    <property type="entry name" value="CHD"/>
    <property type="match status" value="1"/>
</dbReference>
<evidence type="ECO:0000256" key="17">
    <source>
        <dbReference type="ARBA" id="ARBA00065795"/>
    </source>
</evidence>
<dbReference type="GO" id="GO:0005525">
    <property type="term" value="F:GTP binding"/>
    <property type="evidence" value="ECO:0007669"/>
    <property type="project" value="UniProtKB-KW"/>
</dbReference>
<evidence type="ECO:0000256" key="2">
    <source>
        <dbReference type="ARBA" id="ARBA00001971"/>
    </source>
</evidence>
<keyword evidence="8" id="KW-0547">Nucleotide-binding</keyword>
<comment type="subunit">
    <text evidence="17">The active enzyme is formed by a heterodimer of an alpha and a beta subunit. Heterodimer with GUCY1A1. Can also form inactive homodimers in vitro.</text>
</comment>
<dbReference type="GO" id="GO:0020037">
    <property type="term" value="F:heme binding"/>
    <property type="evidence" value="ECO:0007669"/>
    <property type="project" value="InterPro"/>
</dbReference>
<dbReference type="GO" id="GO:0046872">
    <property type="term" value="F:metal ion binding"/>
    <property type="evidence" value="ECO:0007669"/>
    <property type="project" value="UniProtKB-KW"/>
</dbReference>
<dbReference type="FunFam" id="3.90.1520.10:FF:000012">
    <property type="entry name" value="Chromosome undetermined SCAF14725, whole genome shotgun sequence"/>
    <property type="match status" value="1"/>
</dbReference>
<organism evidence="21 22">
    <name type="scientific">Sus scrofa</name>
    <name type="common">Pig</name>
    <dbReference type="NCBI Taxonomy" id="9823"/>
    <lineage>
        <taxon>Eukaryota</taxon>
        <taxon>Metazoa</taxon>
        <taxon>Chordata</taxon>
        <taxon>Craniata</taxon>
        <taxon>Vertebrata</taxon>
        <taxon>Euteleostomi</taxon>
        <taxon>Mammalia</taxon>
        <taxon>Eutheria</taxon>
        <taxon>Laurasiatheria</taxon>
        <taxon>Artiodactyla</taxon>
        <taxon>Suina</taxon>
        <taxon>Suidae</taxon>
        <taxon>Sus</taxon>
    </lineage>
</organism>
<evidence type="ECO:0000256" key="13">
    <source>
        <dbReference type="ARBA" id="ARBA00037442"/>
    </source>
</evidence>
<dbReference type="InterPro" id="IPR011645">
    <property type="entry name" value="HNOB_dom_associated"/>
</dbReference>